<comment type="domain">
    <text evidence="1">The N- and C-terminal barrels adopt an identical fold despite having only 13% of conserved residues.</text>
</comment>
<dbReference type="Gene3D" id="3.15.10.10">
    <property type="entry name" value="Bactericidal permeability-increasing protein, domain 1"/>
    <property type="match status" value="1"/>
</dbReference>
<organism evidence="4 5">
    <name type="scientific">Pelobates cultripes</name>
    <name type="common">Western spadefoot toad</name>
    <dbReference type="NCBI Taxonomy" id="61616"/>
    <lineage>
        <taxon>Eukaryota</taxon>
        <taxon>Metazoa</taxon>
        <taxon>Chordata</taxon>
        <taxon>Craniata</taxon>
        <taxon>Vertebrata</taxon>
        <taxon>Euteleostomi</taxon>
        <taxon>Amphibia</taxon>
        <taxon>Batrachia</taxon>
        <taxon>Anura</taxon>
        <taxon>Pelobatoidea</taxon>
        <taxon>Pelobatidae</taxon>
        <taxon>Pelobates</taxon>
    </lineage>
</organism>
<gene>
    <name evidence="4" type="ORF">PECUL_23A024382</name>
</gene>
<dbReference type="GO" id="GO:0045087">
    <property type="term" value="P:innate immune response"/>
    <property type="evidence" value="ECO:0007669"/>
    <property type="project" value="UniProtKB-UniRule"/>
</dbReference>
<comment type="subcellular location">
    <subcellularLocation>
        <location evidence="1">Secreted</location>
    </subcellularLocation>
</comment>
<dbReference type="AlphaFoldDB" id="A0AAD1SJR2"/>
<feature type="chain" id="PRO_5042286106" description="Bactericidal permeability-increasing protein" evidence="2">
    <location>
        <begin position="19"/>
        <end position="113"/>
    </location>
</feature>
<keyword evidence="1 2" id="KW-0732">Signal</keyword>
<evidence type="ECO:0000256" key="1">
    <source>
        <dbReference type="RuleBase" id="RU369039"/>
    </source>
</evidence>
<protein>
    <recommendedName>
        <fullName evidence="1">Bactericidal permeability-increasing protein</fullName>
        <shortName evidence="1">BPI</shortName>
    </recommendedName>
</protein>
<proteinExistence type="predicted"/>
<evidence type="ECO:0000256" key="2">
    <source>
        <dbReference type="SAM" id="SignalP"/>
    </source>
</evidence>
<dbReference type="GO" id="GO:0050829">
    <property type="term" value="P:defense response to Gram-negative bacterium"/>
    <property type="evidence" value="ECO:0007669"/>
    <property type="project" value="UniProtKB-UniRule"/>
</dbReference>
<dbReference type="InterPro" id="IPR017942">
    <property type="entry name" value="Lipid-bd_serum_glycop_N"/>
</dbReference>
<dbReference type="PANTHER" id="PTHR10504:SF131">
    <property type="entry name" value="BPI2 DOMAIN-CONTAINING PROTEIN"/>
    <property type="match status" value="1"/>
</dbReference>
<keyword evidence="1" id="KW-0044">Antibiotic</keyword>
<dbReference type="Proteomes" id="UP001295444">
    <property type="component" value="Chromosome 06"/>
</dbReference>
<keyword evidence="1" id="KW-0391">Immunity</keyword>
<evidence type="ECO:0000259" key="3">
    <source>
        <dbReference type="Pfam" id="PF01273"/>
    </source>
</evidence>
<comment type="domain">
    <text evidence="1">The N-terminal region may be exposed to the interior of the granule, whereas the C-terminal portion may be embedded in the membrane. During phagocytosis and degranulation, proteases may be released and activated and cleave BPI at the junction of the N- and C-terminal portions of the molecule, providing controlled release of the N-terminal antibacterial fragment when bacteria are ingested.</text>
</comment>
<keyword evidence="1" id="KW-1015">Disulfide bond</keyword>
<dbReference type="SUPFAM" id="SSF55394">
    <property type="entry name" value="Bactericidal permeability-increasing protein, BPI"/>
    <property type="match status" value="1"/>
</dbReference>
<sequence length="113" mass="13067">MWVLWCFFWFPILHTGHPSPAVIMRVSQKWLDYVQSEGKEVLRNMLLKEPLPNITGSTQMFGKVNYTITGVLIEEFDISHINSAPIPPADVQVIVEDAKAKVYGQWKVKHWLM</sequence>
<name>A0AAD1SJR2_PELCU</name>
<accession>A0AAD1SJR2</accession>
<keyword evidence="1" id="KW-0929">Antimicrobial</keyword>
<feature type="domain" description="Lipid-binding serum glycoprotein N-terminal" evidence="3">
    <location>
        <begin position="31"/>
        <end position="109"/>
    </location>
</feature>
<dbReference type="Pfam" id="PF01273">
    <property type="entry name" value="LBP_BPI_CETP"/>
    <property type="match status" value="1"/>
</dbReference>
<keyword evidence="1" id="KW-0399">Innate immunity</keyword>
<evidence type="ECO:0000313" key="4">
    <source>
        <dbReference type="EMBL" id="CAH2302331.1"/>
    </source>
</evidence>
<dbReference type="GO" id="GO:0005615">
    <property type="term" value="C:extracellular space"/>
    <property type="evidence" value="ECO:0007669"/>
    <property type="project" value="UniProtKB-UniRule"/>
</dbReference>
<dbReference type="InterPro" id="IPR017943">
    <property type="entry name" value="Bactericidal_perm-incr_a/b_dom"/>
</dbReference>
<feature type="signal peptide" evidence="2">
    <location>
        <begin position="1"/>
        <end position="18"/>
    </location>
</feature>
<reference evidence="4" key="1">
    <citation type="submission" date="2022-03" db="EMBL/GenBank/DDBJ databases">
        <authorList>
            <person name="Alioto T."/>
            <person name="Alioto T."/>
            <person name="Gomez Garrido J."/>
        </authorList>
    </citation>
    <scope>NUCLEOTIDE SEQUENCE</scope>
</reference>
<keyword evidence="1" id="KW-0325">Glycoprotein</keyword>
<comment type="subunit">
    <text evidence="1">Monomer. Homodimer; disulfide-linked.</text>
</comment>
<keyword evidence="1" id="KW-0964">Secreted</keyword>
<keyword evidence="5" id="KW-1185">Reference proteome</keyword>
<dbReference type="InterPro" id="IPR032942">
    <property type="entry name" value="BPI/LBP/Plunc"/>
</dbReference>
<evidence type="ECO:0000313" key="5">
    <source>
        <dbReference type="Proteomes" id="UP001295444"/>
    </source>
</evidence>
<comment type="function">
    <text evidence="1">The cytotoxic action of BPI is limited to many species of Gram-negative bacteria; this specificity may be explained by a strong affinity of the very basic N-terminal half for the negatively charged lipopolysaccharides that are unique to the Gram-negative bacterial outer envelope.</text>
</comment>
<dbReference type="GO" id="GO:0008289">
    <property type="term" value="F:lipid binding"/>
    <property type="evidence" value="ECO:0007669"/>
    <property type="project" value="InterPro"/>
</dbReference>
<dbReference type="PANTHER" id="PTHR10504">
    <property type="entry name" value="BACTERICIDAL PERMEABILITY-INCREASING BPI PROTEIN-RELATED"/>
    <property type="match status" value="1"/>
</dbReference>
<dbReference type="EMBL" id="OW240917">
    <property type="protein sequence ID" value="CAH2302331.1"/>
    <property type="molecule type" value="Genomic_DNA"/>
</dbReference>